<evidence type="ECO:0000259" key="2">
    <source>
        <dbReference type="Pfam" id="PF13456"/>
    </source>
</evidence>
<evidence type="ECO:0000313" key="4">
    <source>
        <dbReference type="Proteomes" id="UP001497516"/>
    </source>
</evidence>
<dbReference type="Gene3D" id="3.30.420.10">
    <property type="entry name" value="Ribonuclease H-like superfamily/Ribonuclease H"/>
    <property type="match status" value="1"/>
</dbReference>
<proteinExistence type="predicted"/>
<dbReference type="SUPFAM" id="SSF53098">
    <property type="entry name" value="Ribonuclease H-like"/>
    <property type="match status" value="1"/>
</dbReference>
<dbReference type="GO" id="GO:0004523">
    <property type="term" value="F:RNA-DNA hybrid ribonuclease activity"/>
    <property type="evidence" value="ECO:0007669"/>
    <property type="project" value="InterPro"/>
</dbReference>
<dbReference type="CDD" id="cd06222">
    <property type="entry name" value="RNase_H_like"/>
    <property type="match status" value="1"/>
</dbReference>
<dbReference type="Proteomes" id="UP001497516">
    <property type="component" value="Chromosome 4"/>
</dbReference>
<name>A0AAV2EKF3_9ROSI</name>
<protein>
    <recommendedName>
        <fullName evidence="2">RNase H type-1 domain-containing protein</fullName>
    </recommendedName>
</protein>
<feature type="domain" description="RNase H type-1" evidence="2">
    <location>
        <begin position="119"/>
        <end position="239"/>
    </location>
</feature>
<dbReference type="Pfam" id="PF13456">
    <property type="entry name" value="RVT_3"/>
    <property type="match status" value="1"/>
</dbReference>
<dbReference type="GO" id="GO:0003676">
    <property type="term" value="F:nucleic acid binding"/>
    <property type="evidence" value="ECO:0007669"/>
    <property type="project" value="InterPro"/>
</dbReference>
<evidence type="ECO:0000313" key="3">
    <source>
        <dbReference type="EMBL" id="CAL1385970.1"/>
    </source>
</evidence>
<sequence length="259" mass="28984">MAGLEHRRNSMRSLQPDLAWKNLFCATHISKTEIADTVFLFWRIWKGRCKATYALVLLQTRVLFRQLTSHIEEWRTAEGQKARQPTGAQRSAANPNNQIGSRRSHPDAICPNNGILVRFDGAMKKNQGGSIGFAGFSRDGTLSFAFGKYYEGISEAYISELLALRDAMRWCLTHNFLVVAFCGDAQLVIKHAMAKNASHSRAGAVLEEVHSFFSFFESVSCLFAPRSYNRAAHVVANQALSSGIRLLTDYRPFLEATCT</sequence>
<dbReference type="InterPro" id="IPR044730">
    <property type="entry name" value="RNase_H-like_dom_plant"/>
</dbReference>
<feature type="region of interest" description="Disordered" evidence="1">
    <location>
        <begin position="76"/>
        <end position="107"/>
    </location>
</feature>
<keyword evidence="4" id="KW-1185">Reference proteome</keyword>
<dbReference type="PANTHER" id="PTHR47074">
    <property type="entry name" value="BNAC02G40300D PROTEIN"/>
    <property type="match status" value="1"/>
</dbReference>
<feature type="compositionally biased region" description="Polar residues" evidence="1">
    <location>
        <begin position="86"/>
        <end position="101"/>
    </location>
</feature>
<reference evidence="3 4" key="1">
    <citation type="submission" date="2024-04" db="EMBL/GenBank/DDBJ databases">
        <authorList>
            <person name="Fracassetti M."/>
        </authorList>
    </citation>
    <scope>NUCLEOTIDE SEQUENCE [LARGE SCALE GENOMIC DNA]</scope>
</reference>
<dbReference type="InterPro" id="IPR012337">
    <property type="entry name" value="RNaseH-like_sf"/>
</dbReference>
<evidence type="ECO:0000256" key="1">
    <source>
        <dbReference type="SAM" id="MobiDB-lite"/>
    </source>
</evidence>
<gene>
    <name evidence="3" type="ORF">LTRI10_LOCUS27065</name>
</gene>
<dbReference type="PANTHER" id="PTHR47074:SF75">
    <property type="entry name" value="RNASE H TYPE-1 DOMAIN-CONTAINING PROTEIN"/>
    <property type="match status" value="1"/>
</dbReference>
<dbReference type="InterPro" id="IPR002156">
    <property type="entry name" value="RNaseH_domain"/>
</dbReference>
<dbReference type="InterPro" id="IPR052929">
    <property type="entry name" value="RNase_H-like_EbsB-rel"/>
</dbReference>
<dbReference type="InterPro" id="IPR036397">
    <property type="entry name" value="RNaseH_sf"/>
</dbReference>
<organism evidence="3 4">
    <name type="scientific">Linum trigynum</name>
    <dbReference type="NCBI Taxonomy" id="586398"/>
    <lineage>
        <taxon>Eukaryota</taxon>
        <taxon>Viridiplantae</taxon>
        <taxon>Streptophyta</taxon>
        <taxon>Embryophyta</taxon>
        <taxon>Tracheophyta</taxon>
        <taxon>Spermatophyta</taxon>
        <taxon>Magnoliopsida</taxon>
        <taxon>eudicotyledons</taxon>
        <taxon>Gunneridae</taxon>
        <taxon>Pentapetalae</taxon>
        <taxon>rosids</taxon>
        <taxon>fabids</taxon>
        <taxon>Malpighiales</taxon>
        <taxon>Linaceae</taxon>
        <taxon>Linum</taxon>
    </lineage>
</organism>
<accession>A0AAV2EKF3</accession>
<dbReference type="EMBL" id="OZ034817">
    <property type="protein sequence ID" value="CAL1385970.1"/>
    <property type="molecule type" value="Genomic_DNA"/>
</dbReference>
<dbReference type="AlphaFoldDB" id="A0AAV2EKF3"/>